<keyword evidence="2" id="KW-1185">Reference proteome</keyword>
<name>A0ACB6RSE5_9PLEO</name>
<organism evidence="1 2">
    <name type="scientific">Macroventuria anomochaeta</name>
    <dbReference type="NCBI Taxonomy" id="301207"/>
    <lineage>
        <taxon>Eukaryota</taxon>
        <taxon>Fungi</taxon>
        <taxon>Dikarya</taxon>
        <taxon>Ascomycota</taxon>
        <taxon>Pezizomycotina</taxon>
        <taxon>Dothideomycetes</taxon>
        <taxon>Pleosporomycetidae</taxon>
        <taxon>Pleosporales</taxon>
        <taxon>Pleosporineae</taxon>
        <taxon>Didymellaceae</taxon>
        <taxon>Macroventuria</taxon>
    </lineage>
</organism>
<comment type="caution">
    <text evidence="1">The sequence shown here is derived from an EMBL/GenBank/DDBJ whole genome shotgun (WGS) entry which is preliminary data.</text>
</comment>
<evidence type="ECO:0000313" key="2">
    <source>
        <dbReference type="Proteomes" id="UP000799754"/>
    </source>
</evidence>
<gene>
    <name evidence="1" type="ORF">BU25DRAFT_413080</name>
</gene>
<protein>
    <submittedName>
        <fullName evidence="1">Uncharacterized protein</fullName>
    </submittedName>
</protein>
<proteinExistence type="predicted"/>
<sequence>MAILSTRLSRYFSLSRRSQSSTIHPTSAPKICKSKISKPIIPDEEDTHPLTASSHQYSHSHSSSIHTISDADLRNMEDEKLSRRLKDDIDDILAQYQYTPTTTAHPTANPFRDTEIRIEAASPASTYSTASPIVSAKLERFQNTPPPAPSWEKVSFGRQTRLFGPEEFTDFGVEWRGRVDLEARSHKNWRGEFGKRGYAVL</sequence>
<accession>A0ACB6RSE5</accession>
<reference evidence="1" key="1">
    <citation type="journal article" date="2020" name="Stud. Mycol.">
        <title>101 Dothideomycetes genomes: a test case for predicting lifestyles and emergence of pathogens.</title>
        <authorList>
            <person name="Haridas S."/>
            <person name="Albert R."/>
            <person name="Binder M."/>
            <person name="Bloem J."/>
            <person name="Labutti K."/>
            <person name="Salamov A."/>
            <person name="Andreopoulos B."/>
            <person name="Baker S."/>
            <person name="Barry K."/>
            <person name="Bills G."/>
            <person name="Bluhm B."/>
            <person name="Cannon C."/>
            <person name="Castanera R."/>
            <person name="Culley D."/>
            <person name="Daum C."/>
            <person name="Ezra D."/>
            <person name="Gonzalez J."/>
            <person name="Henrissat B."/>
            <person name="Kuo A."/>
            <person name="Liang C."/>
            <person name="Lipzen A."/>
            <person name="Lutzoni F."/>
            <person name="Magnuson J."/>
            <person name="Mondo S."/>
            <person name="Nolan M."/>
            <person name="Ohm R."/>
            <person name="Pangilinan J."/>
            <person name="Park H.-J."/>
            <person name="Ramirez L."/>
            <person name="Alfaro M."/>
            <person name="Sun H."/>
            <person name="Tritt A."/>
            <person name="Yoshinaga Y."/>
            <person name="Zwiers L.-H."/>
            <person name="Turgeon B."/>
            <person name="Goodwin S."/>
            <person name="Spatafora J."/>
            <person name="Crous P."/>
            <person name="Grigoriev I."/>
        </authorList>
    </citation>
    <scope>NUCLEOTIDE SEQUENCE</scope>
    <source>
        <strain evidence="1">CBS 525.71</strain>
    </source>
</reference>
<evidence type="ECO:0000313" key="1">
    <source>
        <dbReference type="EMBL" id="KAF2624905.1"/>
    </source>
</evidence>
<dbReference type="Proteomes" id="UP000799754">
    <property type="component" value="Unassembled WGS sequence"/>
</dbReference>
<dbReference type="EMBL" id="MU006728">
    <property type="protein sequence ID" value="KAF2624905.1"/>
    <property type="molecule type" value="Genomic_DNA"/>
</dbReference>